<reference evidence="1 2" key="1">
    <citation type="submission" date="2023-03" db="EMBL/GenBank/DDBJ databases">
        <title>WGS of Gossypium arboreum.</title>
        <authorList>
            <person name="Yu D."/>
        </authorList>
    </citation>
    <scope>NUCLEOTIDE SEQUENCE [LARGE SCALE GENOMIC DNA]</scope>
    <source>
        <tissue evidence="1">Leaf</tissue>
    </source>
</reference>
<organism evidence="1 2">
    <name type="scientific">Gossypium arboreum</name>
    <name type="common">Tree cotton</name>
    <name type="synonym">Gossypium nanking</name>
    <dbReference type="NCBI Taxonomy" id="29729"/>
    <lineage>
        <taxon>Eukaryota</taxon>
        <taxon>Viridiplantae</taxon>
        <taxon>Streptophyta</taxon>
        <taxon>Embryophyta</taxon>
        <taxon>Tracheophyta</taxon>
        <taxon>Spermatophyta</taxon>
        <taxon>Magnoliopsida</taxon>
        <taxon>eudicotyledons</taxon>
        <taxon>Gunneridae</taxon>
        <taxon>Pentapetalae</taxon>
        <taxon>rosids</taxon>
        <taxon>malvids</taxon>
        <taxon>Malvales</taxon>
        <taxon>Malvaceae</taxon>
        <taxon>Malvoideae</taxon>
        <taxon>Gossypium</taxon>
    </lineage>
</organism>
<protein>
    <submittedName>
        <fullName evidence="1">Uncharacterized protein</fullName>
    </submittedName>
</protein>
<dbReference type="EMBL" id="JARKNE010000006">
    <property type="protein sequence ID" value="KAK5825280.1"/>
    <property type="molecule type" value="Genomic_DNA"/>
</dbReference>
<gene>
    <name evidence="1" type="ORF">PVK06_020094</name>
</gene>
<name>A0ABR0PLW3_GOSAR</name>
<keyword evidence="2" id="KW-1185">Reference proteome</keyword>
<evidence type="ECO:0000313" key="2">
    <source>
        <dbReference type="Proteomes" id="UP001358586"/>
    </source>
</evidence>
<dbReference type="Proteomes" id="UP001358586">
    <property type="component" value="Chromosome 6"/>
</dbReference>
<evidence type="ECO:0000313" key="1">
    <source>
        <dbReference type="EMBL" id="KAK5825280.1"/>
    </source>
</evidence>
<accession>A0ABR0PLW3</accession>
<comment type="caution">
    <text evidence="1">The sequence shown here is derived from an EMBL/GenBank/DDBJ whole genome shotgun (WGS) entry which is preliminary data.</text>
</comment>
<sequence length="107" mass="12580">MVKGLYFHFAALFAKWVEKYEGQIKGGHFWCETVLKDKGENAERVNSMSSVCHSHRNQIFWVTKFHRINDSVIEGVYCIVLRQKTYDYGRFQALRYPCTHTISKIVS</sequence>
<proteinExistence type="predicted"/>